<sequence length="104" mass="11389">MFNPFTSLALGLALALPLRAETGRPPRAPQRPVNLNSATVTELMQLPRIGQKTAERIIAFRRQHGGFQRTEELMNVKGIGEKSFAKLKPFLAATSAPRPAAPKK</sequence>
<dbReference type="PANTHER" id="PTHR21180:SF32">
    <property type="entry name" value="ENDONUCLEASE_EXONUCLEASE_PHOSPHATASE FAMILY DOMAIN-CONTAINING PROTEIN 1"/>
    <property type="match status" value="1"/>
</dbReference>
<dbReference type="NCBIfam" id="TIGR00426">
    <property type="entry name" value="competence protein ComEA helix-hairpin-helix repeat region"/>
    <property type="match status" value="1"/>
</dbReference>
<gene>
    <name evidence="2" type="ORF">IPP58_10305</name>
</gene>
<feature type="domain" description="Helix-hairpin-helix DNA-binding motif class 1" evidence="1">
    <location>
        <begin position="71"/>
        <end position="90"/>
    </location>
</feature>
<dbReference type="Pfam" id="PF12836">
    <property type="entry name" value="HHH_3"/>
    <property type="match status" value="1"/>
</dbReference>
<dbReference type="InterPro" id="IPR010994">
    <property type="entry name" value="RuvA_2-like"/>
</dbReference>
<dbReference type="InterPro" id="IPR003583">
    <property type="entry name" value="Hlx-hairpin-Hlx_DNA-bd_motif"/>
</dbReference>
<organism evidence="2 3">
    <name type="scientific">Candidatus Geothrix skivensis</name>
    <dbReference type="NCBI Taxonomy" id="2954439"/>
    <lineage>
        <taxon>Bacteria</taxon>
        <taxon>Pseudomonadati</taxon>
        <taxon>Acidobacteriota</taxon>
        <taxon>Holophagae</taxon>
        <taxon>Holophagales</taxon>
        <taxon>Holophagaceae</taxon>
        <taxon>Geothrix</taxon>
    </lineage>
</organism>
<dbReference type="Proteomes" id="UP000886657">
    <property type="component" value="Unassembled WGS sequence"/>
</dbReference>
<dbReference type="AlphaFoldDB" id="A0A9D7SG69"/>
<dbReference type="InterPro" id="IPR051675">
    <property type="entry name" value="Endo/Exo/Phosphatase_dom_1"/>
</dbReference>
<dbReference type="PANTHER" id="PTHR21180">
    <property type="entry name" value="ENDONUCLEASE/EXONUCLEASE/PHOSPHATASE FAMILY DOMAIN-CONTAINING PROTEIN 1"/>
    <property type="match status" value="1"/>
</dbReference>
<protein>
    <submittedName>
        <fullName evidence="2">Helix-hairpin-helix domain-containing protein</fullName>
    </submittedName>
</protein>
<dbReference type="Gene3D" id="1.10.150.320">
    <property type="entry name" value="Photosystem II 12 kDa extrinsic protein"/>
    <property type="match status" value="1"/>
</dbReference>
<dbReference type="SUPFAM" id="SSF47781">
    <property type="entry name" value="RuvA domain 2-like"/>
    <property type="match status" value="1"/>
</dbReference>
<dbReference type="GO" id="GO:0003677">
    <property type="term" value="F:DNA binding"/>
    <property type="evidence" value="ECO:0007669"/>
    <property type="project" value="InterPro"/>
</dbReference>
<evidence type="ECO:0000313" key="3">
    <source>
        <dbReference type="Proteomes" id="UP000886657"/>
    </source>
</evidence>
<evidence type="ECO:0000259" key="1">
    <source>
        <dbReference type="SMART" id="SM00278"/>
    </source>
</evidence>
<feature type="domain" description="Helix-hairpin-helix DNA-binding motif class 1" evidence="1">
    <location>
        <begin position="41"/>
        <end position="60"/>
    </location>
</feature>
<dbReference type="SMART" id="SM00278">
    <property type="entry name" value="HhH1"/>
    <property type="match status" value="2"/>
</dbReference>
<dbReference type="GO" id="GO:0006281">
    <property type="term" value="P:DNA repair"/>
    <property type="evidence" value="ECO:0007669"/>
    <property type="project" value="InterPro"/>
</dbReference>
<evidence type="ECO:0000313" key="2">
    <source>
        <dbReference type="EMBL" id="MBK9796870.1"/>
    </source>
</evidence>
<dbReference type="InterPro" id="IPR004509">
    <property type="entry name" value="Competence_ComEA_HhH"/>
</dbReference>
<dbReference type="EMBL" id="JADKIO010000008">
    <property type="protein sequence ID" value="MBK9796870.1"/>
    <property type="molecule type" value="Genomic_DNA"/>
</dbReference>
<reference evidence="2" key="1">
    <citation type="submission" date="2020-10" db="EMBL/GenBank/DDBJ databases">
        <title>Connecting structure to function with the recovery of over 1000 high-quality activated sludge metagenome-assembled genomes encoding full-length rRNA genes using long-read sequencing.</title>
        <authorList>
            <person name="Singleton C.M."/>
            <person name="Petriglieri F."/>
            <person name="Kristensen J.M."/>
            <person name="Kirkegaard R.H."/>
            <person name="Michaelsen T.Y."/>
            <person name="Andersen M.H."/>
            <person name="Karst S.M."/>
            <person name="Dueholm M.S."/>
            <person name="Nielsen P.H."/>
            <person name="Albertsen M."/>
        </authorList>
    </citation>
    <scope>NUCLEOTIDE SEQUENCE</scope>
    <source>
        <strain evidence="2">Skiv_18-Q3-R9-52_MAXAC.067</strain>
    </source>
</reference>
<comment type="caution">
    <text evidence="2">The sequence shown here is derived from an EMBL/GenBank/DDBJ whole genome shotgun (WGS) entry which is preliminary data.</text>
</comment>
<proteinExistence type="predicted"/>
<accession>A0A9D7SG69</accession>
<name>A0A9D7SG69_9BACT</name>